<evidence type="ECO:0000313" key="1">
    <source>
        <dbReference type="EMBL" id="CAH0995223.1"/>
    </source>
</evidence>
<organism evidence="1 2">
    <name type="scientific">Emticicia aquatica</name>
    <dbReference type="NCBI Taxonomy" id="1681835"/>
    <lineage>
        <taxon>Bacteria</taxon>
        <taxon>Pseudomonadati</taxon>
        <taxon>Bacteroidota</taxon>
        <taxon>Cytophagia</taxon>
        <taxon>Cytophagales</taxon>
        <taxon>Leadbetterellaceae</taxon>
        <taxon>Emticicia</taxon>
    </lineage>
</organism>
<name>A0ABM9AN28_9BACT</name>
<dbReference type="Gene3D" id="3.90.550.10">
    <property type="entry name" value="Spore Coat Polysaccharide Biosynthesis Protein SpsA, Chain A"/>
    <property type="match status" value="1"/>
</dbReference>
<dbReference type="Pfam" id="PF01501">
    <property type="entry name" value="Glyco_transf_8"/>
    <property type="match status" value="1"/>
</dbReference>
<gene>
    <name evidence="1" type="ORF">EMA8858_01343</name>
</gene>
<dbReference type="EMBL" id="CAKLPY010000001">
    <property type="protein sequence ID" value="CAH0995223.1"/>
    <property type="molecule type" value="Genomic_DNA"/>
</dbReference>
<evidence type="ECO:0000313" key="2">
    <source>
        <dbReference type="Proteomes" id="UP000837932"/>
    </source>
</evidence>
<dbReference type="InterPro" id="IPR002495">
    <property type="entry name" value="Glyco_trans_8"/>
</dbReference>
<accession>A0ABM9AN28</accession>
<reference evidence="1" key="1">
    <citation type="submission" date="2021-12" db="EMBL/GenBank/DDBJ databases">
        <authorList>
            <person name="Rodrigo-Torres L."/>
            <person name="Arahal R. D."/>
            <person name="Lucena T."/>
        </authorList>
    </citation>
    <scope>NUCLEOTIDE SEQUENCE</scope>
    <source>
        <strain evidence="1">CECT 8858</strain>
    </source>
</reference>
<dbReference type="InterPro" id="IPR029044">
    <property type="entry name" value="Nucleotide-diphossugar_trans"/>
</dbReference>
<sequence length="327" mass="39082">MTLVFTICSVNYLAQAHTFGDSLKTLNPEFEFVIGLVDKLETKSIDKTKLPCYTLLEVDKINIPDFEEMCDRYNITELNTAVKPYYFDYFLKNRPEITNIIYFDPDIIIFDKLTHLQDNLEKYNIVVTPHITTPYNDNLWQSEEDLINTGIYNFGFVGLKRSVEAQKMIKWWCEKLHNECKIDLCNGLFVDQHWAEFFPVYFDKVFIDKHLGNNVAYWNLHERFCSFEKNQWLINKTQPLQFFHYSGYLIAKPNEVSKYQNRINFEERVDIIPLFELYKNRLLANNELYWKNFKCDYIKPPKITRFVRVRKYAKLPLEKLASLIESL</sequence>
<comment type="caution">
    <text evidence="1">The sequence shown here is derived from an EMBL/GenBank/DDBJ whole genome shotgun (WGS) entry which is preliminary data.</text>
</comment>
<dbReference type="SUPFAM" id="SSF53448">
    <property type="entry name" value="Nucleotide-diphospho-sugar transferases"/>
    <property type="match status" value="1"/>
</dbReference>
<keyword evidence="2" id="KW-1185">Reference proteome</keyword>
<proteinExistence type="predicted"/>
<dbReference type="RefSeq" id="WP_238805685.1">
    <property type="nucleotide sequence ID" value="NZ_CAKLPY010000001.1"/>
</dbReference>
<evidence type="ECO:0008006" key="3">
    <source>
        <dbReference type="Google" id="ProtNLM"/>
    </source>
</evidence>
<protein>
    <recommendedName>
        <fullName evidence="3">Glycosyl transferase</fullName>
    </recommendedName>
</protein>
<dbReference type="Proteomes" id="UP000837932">
    <property type="component" value="Unassembled WGS sequence"/>
</dbReference>